<evidence type="ECO:0000313" key="3">
    <source>
        <dbReference type="Proteomes" id="UP000317178"/>
    </source>
</evidence>
<dbReference type="PANTHER" id="PTHR34512">
    <property type="entry name" value="CELL SURFACE PROTEIN"/>
    <property type="match status" value="1"/>
</dbReference>
<protein>
    <submittedName>
        <fullName evidence="2">Outer membrane biogenesis protein BamB</fullName>
    </submittedName>
</protein>
<feature type="domain" description="Pyrrolo-quinoline quinone repeat" evidence="1">
    <location>
        <begin position="165"/>
        <end position="326"/>
    </location>
</feature>
<gene>
    <name evidence="2" type="ORF">Pla110_41520</name>
</gene>
<sequence>MKLLVLLLISAATLTGENWPLFRGAGNSLTSAENLPLTWSVEENIRWEADLSGYGQSSPVIWGDLVVVTFTEGEEKETLVVEGFDLKTGDSRWVYKQPSSAPAPVSNYISRSAPTPAIDANQVYAFFESGDTLSLNHQGELLWQRELQTEYGEFKGNHGLGSSPTLIDDALVVLVDHSGPSYLVAMNKTDGQNKWKVDRPERVSWSSPVVTGEGSEQQVILSSNGVLQRYSATNGELLWETEGLDGNTVPSATIAENYVLVGSNKRGQNQLFQIKPDSNELEPVWQSKDQISAFGSPLIYGEYVYFVNKSGVASCLSLATGEEVWKERLPSSCWASAVGTGDRIYFFSNDGTTTVIENGAEFKKLSENSLPTEDKVYGVALVDNAIVIRTGEKLTCIGKP</sequence>
<dbReference type="InterPro" id="IPR011047">
    <property type="entry name" value="Quinoprotein_ADH-like_sf"/>
</dbReference>
<dbReference type="Gene3D" id="2.130.10.10">
    <property type="entry name" value="YVTN repeat-like/Quinoprotein amine dehydrogenase"/>
    <property type="match status" value="1"/>
</dbReference>
<dbReference type="Gene3D" id="2.40.10.480">
    <property type="match status" value="1"/>
</dbReference>
<dbReference type="InterPro" id="IPR015943">
    <property type="entry name" value="WD40/YVTN_repeat-like_dom_sf"/>
</dbReference>
<dbReference type="OrthoDB" id="244732at2"/>
<dbReference type="Proteomes" id="UP000317178">
    <property type="component" value="Chromosome"/>
</dbReference>
<dbReference type="EMBL" id="CP036281">
    <property type="protein sequence ID" value="QDU82397.1"/>
    <property type="molecule type" value="Genomic_DNA"/>
</dbReference>
<keyword evidence="3" id="KW-1185">Reference proteome</keyword>
<reference evidence="2 3" key="1">
    <citation type="submission" date="2019-02" db="EMBL/GenBank/DDBJ databases">
        <title>Deep-cultivation of Planctomycetes and their phenomic and genomic characterization uncovers novel biology.</title>
        <authorList>
            <person name="Wiegand S."/>
            <person name="Jogler M."/>
            <person name="Boedeker C."/>
            <person name="Pinto D."/>
            <person name="Vollmers J."/>
            <person name="Rivas-Marin E."/>
            <person name="Kohn T."/>
            <person name="Peeters S.H."/>
            <person name="Heuer A."/>
            <person name="Rast P."/>
            <person name="Oberbeckmann S."/>
            <person name="Bunk B."/>
            <person name="Jeske O."/>
            <person name="Meyerdierks A."/>
            <person name="Storesund J.E."/>
            <person name="Kallscheuer N."/>
            <person name="Luecker S."/>
            <person name="Lage O.M."/>
            <person name="Pohl T."/>
            <person name="Merkel B.J."/>
            <person name="Hornburger P."/>
            <person name="Mueller R.-W."/>
            <person name="Bruemmer F."/>
            <person name="Labrenz M."/>
            <person name="Spormann A.M."/>
            <person name="Op den Camp H."/>
            <person name="Overmann J."/>
            <person name="Amann R."/>
            <person name="Jetten M.S.M."/>
            <person name="Mascher T."/>
            <person name="Medema M.H."/>
            <person name="Devos D.P."/>
            <person name="Kaster A.-K."/>
            <person name="Ovreas L."/>
            <person name="Rohde M."/>
            <person name="Galperin M.Y."/>
            <person name="Jogler C."/>
        </authorList>
    </citation>
    <scope>NUCLEOTIDE SEQUENCE [LARGE SCALE GENOMIC DNA]</scope>
    <source>
        <strain evidence="2 3">Pla110</strain>
    </source>
</reference>
<dbReference type="SUPFAM" id="SSF50998">
    <property type="entry name" value="Quinoprotein alcohol dehydrogenase-like"/>
    <property type="match status" value="1"/>
</dbReference>
<accession>A0A518CT39</accession>
<dbReference type="AlphaFoldDB" id="A0A518CT39"/>
<dbReference type="KEGG" id="plon:Pla110_41520"/>
<proteinExistence type="predicted"/>
<organism evidence="2 3">
    <name type="scientific">Polystyrenella longa</name>
    <dbReference type="NCBI Taxonomy" id="2528007"/>
    <lineage>
        <taxon>Bacteria</taxon>
        <taxon>Pseudomonadati</taxon>
        <taxon>Planctomycetota</taxon>
        <taxon>Planctomycetia</taxon>
        <taxon>Planctomycetales</taxon>
        <taxon>Planctomycetaceae</taxon>
        <taxon>Polystyrenella</taxon>
    </lineage>
</organism>
<dbReference type="RefSeq" id="WP_144998554.1">
    <property type="nucleotide sequence ID" value="NZ_CP036281.1"/>
</dbReference>
<dbReference type="PANTHER" id="PTHR34512:SF30">
    <property type="entry name" value="OUTER MEMBRANE PROTEIN ASSEMBLY FACTOR BAMB"/>
    <property type="match status" value="1"/>
</dbReference>
<evidence type="ECO:0000313" key="2">
    <source>
        <dbReference type="EMBL" id="QDU82397.1"/>
    </source>
</evidence>
<dbReference type="InterPro" id="IPR002372">
    <property type="entry name" value="PQQ_rpt_dom"/>
</dbReference>
<name>A0A518CT39_9PLAN</name>
<dbReference type="Pfam" id="PF13360">
    <property type="entry name" value="PQQ_2"/>
    <property type="match status" value="2"/>
</dbReference>
<evidence type="ECO:0000259" key="1">
    <source>
        <dbReference type="Pfam" id="PF13360"/>
    </source>
</evidence>
<feature type="domain" description="Pyrrolo-quinoline quinone repeat" evidence="1">
    <location>
        <begin position="45"/>
        <end position="149"/>
    </location>
</feature>